<evidence type="ECO:0000313" key="1">
    <source>
        <dbReference type="EMBL" id="KRM60254.1"/>
    </source>
</evidence>
<dbReference type="PANTHER" id="PTHR42811">
    <property type="entry name" value="SERINE ACETYLTRANSFERASE"/>
    <property type="match status" value="1"/>
</dbReference>
<evidence type="ECO:0008006" key="3">
    <source>
        <dbReference type="Google" id="ProtNLM"/>
    </source>
</evidence>
<dbReference type="RefSeq" id="WP_057781343.1">
    <property type="nucleotide sequence ID" value="NZ_AYYY01000071.1"/>
</dbReference>
<comment type="caution">
    <text evidence="1">The sequence shown here is derived from an EMBL/GenBank/DDBJ whole genome shotgun (WGS) entry which is preliminary data.</text>
</comment>
<accession>A0A0R1ZZC0</accession>
<dbReference type="InterPro" id="IPR011004">
    <property type="entry name" value="Trimer_LpxA-like_sf"/>
</dbReference>
<evidence type="ECO:0000313" key="2">
    <source>
        <dbReference type="Proteomes" id="UP000051733"/>
    </source>
</evidence>
<name>A0A0R1ZZC0_9LACO</name>
<dbReference type="STRING" id="1423813.FC26_GL000973"/>
<dbReference type="SUPFAM" id="SSF51161">
    <property type="entry name" value="Trimeric LpxA-like enzymes"/>
    <property type="match status" value="1"/>
</dbReference>
<dbReference type="InterPro" id="IPR001451">
    <property type="entry name" value="Hexapep"/>
</dbReference>
<dbReference type="AlphaFoldDB" id="A0A0R1ZZC0"/>
<proteinExistence type="predicted"/>
<reference evidence="1 2" key="1">
    <citation type="journal article" date="2015" name="Genome Announc.">
        <title>Expanding the biotechnology potential of lactobacilli through comparative genomics of 213 strains and associated genera.</title>
        <authorList>
            <person name="Sun Z."/>
            <person name="Harris H.M."/>
            <person name="McCann A."/>
            <person name="Guo C."/>
            <person name="Argimon S."/>
            <person name="Zhang W."/>
            <person name="Yang X."/>
            <person name="Jeffery I.B."/>
            <person name="Cooney J.C."/>
            <person name="Kagawa T.F."/>
            <person name="Liu W."/>
            <person name="Song Y."/>
            <person name="Salvetti E."/>
            <person name="Wrobel A."/>
            <person name="Rasinkangas P."/>
            <person name="Parkhill J."/>
            <person name="Rea M.C."/>
            <person name="O'Sullivan O."/>
            <person name="Ritari J."/>
            <person name="Douillard F.P."/>
            <person name="Paul Ross R."/>
            <person name="Yang R."/>
            <person name="Briner A.E."/>
            <person name="Felis G.E."/>
            <person name="de Vos W.M."/>
            <person name="Barrangou R."/>
            <person name="Klaenhammer T.R."/>
            <person name="Caufield P.W."/>
            <person name="Cui Y."/>
            <person name="Zhang H."/>
            <person name="O'Toole P.W."/>
        </authorList>
    </citation>
    <scope>NUCLEOTIDE SEQUENCE [LARGE SCALE GENOMIC DNA]</scope>
    <source>
        <strain evidence="1 2">DSM 20634</strain>
    </source>
</reference>
<dbReference type="OrthoDB" id="9814490at2"/>
<protein>
    <recommendedName>
        <fullName evidence="3">Serine acetyltransferase</fullName>
    </recommendedName>
</protein>
<dbReference type="Pfam" id="PF00132">
    <property type="entry name" value="Hexapep"/>
    <property type="match status" value="1"/>
</dbReference>
<dbReference type="EMBL" id="AYYY01000071">
    <property type="protein sequence ID" value="KRM60254.1"/>
    <property type="molecule type" value="Genomic_DNA"/>
</dbReference>
<dbReference type="PATRIC" id="fig|1423813.3.peg.993"/>
<organism evidence="1 2">
    <name type="scientific">Paucilactobacillus vaccinostercus DSM 20634</name>
    <dbReference type="NCBI Taxonomy" id="1423813"/>
    <lineage>
        <taxon>Bacteria</taxon>
        <taxon>Bacillati</taxon>
        <taxon>Bacillota</taxon>
        <taxon>Bacilli</taxon>
        <taxon>Lactobacillales</taxon>
        <taxon>Lactobacillaceae</taxon>
        <taxon>Paucilactobacillus</taxon>
    </lineage>
</organism>
<gene>
    <name evidence="1" type="ORF">FC26_GL000973</name>
</gene>
<keyword evidence="2" id="KW-1185">Reference proteome</keyword>
<dbReference type="Gene3D" id="2.160.10.10">
    <property type="entry name" value="Hexapeptide repeat proteins"/>
    <property type="match status" value="1"/>
</dbReference>
<sequence>MIKTKADLIQFLTADREALGKTGRPRLLGDEVWRFEIILRKHEYFEYQSGLINGICRRYYAYRHHRLGLKLGFDVPTRVFGPGLHIKHHGSLVVSENARVGRNCELHQGVHIGVDDERTVLIGNDCKIGPGAKLIDHVTLGNDVAVEANALVNHPFLHDHVTIGGTPATIIDHQWGAKVVTM</sequence>
<dbReference type="Proteomes" id="UP000051733">
    <property type="component" value="Unassembled WGS sequence"/>
</dbReference>